<feature type="region of interest" description="Disordered" evidence="3">
    <location>
        <begin position="711"/>
        <end position="731"/>
    </location>
</feature>
<feature type="compositionally biased region" description="Low complexity" evidence="3">
    <location>
        <begin position="87"/>
        <end position="137"/>
    </location>
</feature>
<dbReference type="PANTHER" id="PTHR15904">
    <property type="entry name" value="FAM13"/>
    <property type="match status" value="1"/>
</dbReference>
<protein>
    <recommendedName>
        <fullName evidence="4">FAM13A-like domain-containing protein</fullName>
    </recommendedName>
</protein>
<evidence type="ECO:0000256" key="2">
    <source>
        <dbReference type="SAM" id="Coils"/>
    </source>
</evidence>
<feature type="region of interest" description="Disordered" evidence="3">
    <location>
        <begin position="603"/>
        <end position="628"/>
    </location>
</feature>
<evidence type="ECO:0000256" key="3">
    <source>
        <dbReference type="SAM" id="MobiDB-lite"/>
    </source>
</evidence>
<evidence type="ECO:0000313" key="6">
    <source>
        <dbReference type="Proteomes" id="UP000076407"/>
    </source>
</evidence>
<dbReference type="EnsemblMetazoa" id="AQUA011244-RB">
    <property type="protein sequence ID" value="AQUA011244-PB"/>
    <property type="gene ID" value="AQUA011244"/>
</dbReference>
<feature type="compositionally biased region" description="Low complexity" evidence="3">
    <location>
        <begin position="894"/>
        <end position="915"/>
    </location>
</feature>
<feature type="compositionally biased region" description="Basic residues" evidence="3">
    <location>
        <begin position="613"/>
        <end position="622"/>
    </location>
</feature>
<feature type="region of interest" description="Disordered" evidence="3">
    <location>
        <begin position="535"/>
        <end position="555"/>
    </location>
</feature>
<sequence>MLCVQPTDHVAGRKGLIYKLAHACHIREWKNKCGMRRPSLGQNEDDLSRLTTIISPTSISLSSNGQSDPVVVVDHHDVVSCGRAKAHSTSSNSSSSSSSSSSSTSGSHSSSTSISHGAGNTTSNSSSNCPASNNSVSGPAGRGSVDGGSSTTSNSSNGINTSTSTSSDVVKVIATSKGKDDDRGTAGGHGGGRDELSEALPPPTVLVNQYLPNLINSSEWQNCRKRKERQDSTSSISQDRKLIRSNSEEHLPNCQEVIRRVSSHEDFKKRSAAAAVVSVEISIDKENVIAEEPLEGEDEQQQQVFEKNLKNSADDLKKFFIGSVESVGGKEHHHHHHHSGHLAHNNHHNHHHGNHVYHHLGGHNHHNHLHHAGGKSQPSHHRLSPCRDILKSRRDSDSEQDGEHERRRHCERFSKTRPPPGRKSVSPRARNSSKHSKLAVKAASVGVGAVLLAGNEHFYSKHDTHPSGGGKSERRIRSSSKHREQQQKVLQDDTVMDDGVVPLSDYNDNNVLEKNHAVEEATKLIDDEEQEEVVQEVQPEEPLSPREKLPWGQTYPDDTPALVCQRFADDNFEYAKRMDSVSHAKLRPVSSGNSLKLYGAHHRSAENAPPSTIHHHHHHHQKATPAANNMFDERVKAINRKLGGLKKKLSQFEDRFELEHGYRPTHGDKSADAPTKSILVEIHKLRKEKNQIKADLAVFSAKVAAAAATTAATGQKQQAATGDGGLSEDETATEKRLAKMKDTIADIEKRLSEKRDTEQRSENLELLSNEQLTEEKASVQRALLYLESMYGRPASREERDAARPLYDRYRLIKRLVNRANSISGPCGVANSQMPTIFEHEALAIVGTTTSSTDISPPSATSMLQSPTDTMTTPSSSSSISASNQLPAADDSEETTATTNTTTSTAGNTTSSSATENIHSMTADELWQHYDATREEKKELRRTIKDFEQQFEETTGRKMLKSDRKSIEDTYALYKQKKAKLRLIDALFKKQMQAV</sequence>
<evidence type="ECO:0000313" key="5">
    <source>
        <dbReference type="EnsemblMetazoa" id="AQUA011244-PB"/>
    </source>
</evidence>
<dbReference type="InterPro" id="IPR059029">
    <property type="entry name" value="FAM13A_dom"/>
</dbReference>
<feature type="compositionally biased region" description="Low complexity" evidence="3">
    <location>
        <begin position="147"/>
        <end position="167"/>
    </location>
</feature>
<accession>A0A903ZTA2</accession>
<reference evidence="5" key="1">
    <citation type="submission" date="2022-10" db="UniProtKB">
        <authorList>
            <consortium name="EnsemblMetazoa"/>
        </authorList>
    </citation>
    <scope>IDENTIFICATION</scope>
    <source>
        <strain evidence="5">SANGQUA</strain>
    </source>
</reference>
<feature type="region of interest" description="Disordered" evidence="3">
    <location>
        <begin position="848"/>
        <end position="915"/>
    </location>
</feature>
<dbReference type="Proteomes" id="UP000076407">
    <property type="component" value="Unassembled WGS sequence"/>
</dbReference>
<feature type="compositionally biased region" description="Basic residues" evidence="3">
    <location>
        <begin position="331"/>
        <end position="384"/>
    </location>
</feature>
<feature type="compositionally biased region" description="Basic and acidic residues" evidence="3">
    <location>
        <begin position="388"/>
        <end position="405"/>
    </location>
</feature>
<evidence type="ECO:0000256" key="1">
    <source>
        <dbReference type="ARBA" id="ARBA00007549"/>
    </source>
</evidence>
<feature type="region of interest" description="Disordered" evidence="3">
    <location>
        <begin position="458"/>
        <end position="493"/>
    </location>
</feature>
<feature type="region of interest" description="Disordered" evidence="3">
    <location>
        <begin position="222"/>
        <end position="248"/>
    </location>
</feature>
<keyword evidence="2" id="KW-0175">Coiled coil</keyword>
<feature type="compositionally biased region" description="Low complexity" evidence="3">
    <location>
        <begin position="848"/>
        <end position="882"/>
    </location>
</feature>
<feature type="compositionally biased region" description="Basic and acidic residues" evidence="3">
    <location>
        <begin position="238"/>
        <end position="248"/>
    </location>
</feature>
<feature type="compositionally biased region" description="Basic and acidic residues" evidence="3">
    <location>
        <begin position="458"/>
        <end position="486"/>
    </location>
</feature>
<dbReference type="InterPro" id="IPR039102">
    <property type="entry name" value="FAM13"/>
</dbReference>
<comment type="similarity">
    <text evidence="1">Belongs to the FAM13 family.</text>
</comment>
<keyword evidence="6" id="KW-1185">Reference proteome</keyword>
<organism evidence="5 6">
    <name type="scientific">Anopheles quadriannulatus</name>
    <name type="common">Mosquito</name>
    <dbReference type="NCBI Taxonomy" id="34691"/>
    <lineage>
        <taxon>Eukaryota</taxon>
        <taxon>Metazoa</taxon>
        <taxon>Ecdysozoa</taxon>
        <taxon>Arthropoda</taxon>
        <taxon>Hexapoda</taxon>
        <taxon>Insecta</taxon>
        <taxon>Pterygota</taxon>
        <taxon>Neoptera</taxon>
        <taxon>Endopterygota</taxon>
        <taxon>Diptera</taxon>
        <taxon>Nematocera</taxon>
        <taxon>Culicoidea</taxon>
        <taxon>Culicidae</taxon>
        <taxon>Anophelinae</taxon>
        <taxon>Anopheles</taxon>
    </lineage>
</organism>
<dbReference type="AlphaFoldDB" id="A0A903ZTA2"/>
<name>A0A903ZTA2_ANOQN</name>
<dbReference type="PANTHER" id="PTHR15904:SF17">
    <property type="entry name" value="RHO-GAP DOMAIN-CONTAINING PROTEIN"/>
    <property type="match status" value="1"/>
</dbReference>
<proteinExistence type="inferred from homology"/>
<feature type="region of interest" description="Disordered" evidence="3">
    <location>
        <begin position="82"/>
        <end position="200"/>
    </location>
</feature>
<feature type="region of interest" description="Disordered" evidence="3">
    <location>
        <begin position="327"/>
        <end position="440"/>
    </location>
</feature>
<dbReference type="Pfam" id="PF26116">
    <property type="entry name" value="FAM13A"/>
    <property type="match status" value="1"/>
</dbReference>
<feature type="domain" description="FAM13A-like" evidence="4">
    <location>
        <begin position="922"/>
        <end position="990"/>
    </location>
</feature>
<evidence type="ECO:0000259" key="4">
    <source>
        <dbReference type="Pfam" id="PF26116"/>
    </source>
</evidence>
<feature type="compositionally biased region" description="Low complexity" evidence="3">
    <location>
        <begin position="711"/>
        <end position="721"/>
    </location>
</feature>
<feature type="coiled-coil region" evidence="2">
    <location>
        <begin position="929"/>
        <end position="956"/>
    </location>
</feature>